<name>A0A0F9M0P8_9ZZZZ</name>
<dbReference type="AlphaFoldDB" id="A0A0F9M0P8"/>
<evidence type="ECO:0000256" key="1">
    <source>
        <dbReference type="SAM" id="MobiDB-lite"/>
    </source>
</evidence>
<comment type="caution">
    <text evidence="2">The sequence shown here is derived from an EMBL/GenBank/DDBJ whole genome shotgun (WGS) entry which is preliminary data.</text>
</comment>
<evidence type="ECO:0000313" key="2">
    <source>
        <dbReference type="EMBL" id="KKM99223.1"/>
    </source>
</evidence>
<proteinExistence type="predicted"/>
<gene>
    <name evidence="2" type="ORF">LCGC14_1150160</name>
</gene>
<reference evidence="2" key="1">
    <citation type="journal article" date="2015" name="Nature">
        <title>Complex archaea that bridge the gap between prokaryotes and eukaryotes.</title>
        <authorList>
            <person name="Spang A."/>
            <person name="Saw J.H."/>
            <person name="Jorgensen S.L."/>
            <person name="Zaremba-Niedzwiedzka K."/>
            <person name="Martijn J."/>
            <person name="Lind A.E."/>
            <person name="van Eijk R."/>
            <person name="Schleper C."/>
            <person name="Guy L."/>
            <person name="Ettema T.J."/>
        </authorList>
    </citation>
    <scope>NUCLEOTIDE SEQUENCE</scope>
</reference>
<dbReference type="EMBL" id="LAZR01005522">
    <property type="protein sequence ID" value="KKM99223.1"/>
    <property type="molecule type" value="Genomic_DNA"/>
</dbReference>
<accession>A0A0F9M0P8</accession>
<protein>
    <submittedName>
        <fullName evidence="2">Uncharacterized protein</fullName>
    </submittedName>
</protein>
<feature type="region of interest" description="Disordered" evidence="1">
    <location>
        <begin position="1"/>
        <end position="35"/>
    </location>
</feature>
<sequence>MPKKKSLRMWSGKKKGIRKGKGKAKGIKRRGPTNT</sequence>
<organism evidence="2">
    <name type="scientific">marine sediment metagenome</name>
    <dbReference type="NCBI Taxonomy" id="412755"/>
    <lineage>
        <taxon>unclassified sequences</taxon>
        <taxon>metagenomes</taxon>
        <taxon>ecological metagenomes</taxon>
    </lineage>
</organism>